<dbReference type="PANTHER" id="PTHR21600:SF44">
    <property type="entry name" value="RIBOSOMAL LARGE SUBUNIT PSEUDOURIDINE SYNTHASE D"/>
    <property type="match status" value="1"/>
</dbReference>
<feature type="domain" description="Pseudouridine synthase RsuA/RluA-like" evidence="7">
    <location>
        <begin position="91"/>
        <end position="245"/>
    </location>
</feature>
<dbReference type="InterPro" id="IPR036986">
    <property type="entry name" value="S4_RNA-bd_sf"/>
</dbReference>
<dbReference type="CDD" id="cd02869">
    <property type="entry name" value="PseudoU_synth_RluA_like"/>
    <property type="match status" value="1"/>
</dbReference>
<dbReference type="EMBL" id="LIAS01000030">
    <property type="protein sequence ID" value="KRO31020.1"/>
    <property type="molecule type" value="Genomic_DNA"/>
</dbReference>
<dbReference type="CDD" id="cd00165">
    <property type="entry name" value="S4"/>
    <property type="match status" value="1"/>
</dbReference>
<dbReference type="GO" id="GO:0003723">
    <property type="term" value="F:RNA binding"/>
    <property type="evidence" value="ECO:0007669"/>
    <property type="project" value="UniProtKB-KW"/>
</dbReference>
<evidence type="ECO:0000256" key="1">
    <source>
        <dbReference type="ARBA" id="ARBA00000073"/>
    </source>
</evidence>
<comment type="function">
    <text evidence="6">Responsible for synthesis of pseudouridine from uracil.</text>
</comment>
<gene>
    <name evidence="8" type="ORF">ABR60_01555</name>
</gene>
<evidence type="ECO:0000313" key="9">
    <source>
        <dbReference type="Proteomes" id="UP000053941"/>
    </source>
</evidence>
<evidence type="ECO:0000256" key="6">
    <source>
        <dbReference type="RuleBase" id="RU362028"/>
    </source>
</evidence>
<feature type="active site" evidence="4">
    <location>
        <position position="141"/>
    </location>
</feature>
<name>A0A0R2NZI6_9ACTN</name>
<dbReference type="EC" id="5.4.99.-" evidence="6"/>
<dbReference type="PROSITE" id="PS50889">
    <property type="entry name" value="S4"/>
    <property type="match status" value="1"/>
</dbReference>
<organism evidence="8 9">
    <name type="scientific">Actinobacteria bacterium BACL2 MAG-120802-bin41</name>
    <dbReference type="NCBI Taxonomy" id="1655568"/>
    <lineage>
        <taxon>Bacteria</taxon>
        <taxon>Bacillati</taxon>
        <taxon>Actinomycetota</taxon>
        <taxon>Actinomycetes</taxon>
        <taxon>Actinomycetes incertae sedis</taxon>
        <taxon>ac1 cluster</taxon>
    </lineage>
</organism>
<keyword evidence="3 6" id="KW-0413">Isomerase</keyword>
<dbReference type="PROSITE" id="PS01129">
    <property type="entry name" value="PSI_RLU"/>
    <property type="match status" value="1"/>
</dbReference>
<proteinExistence type="inferred from homology"/>
<evidence type="ECO:0000313" key="8">
    <source>
        <dbReference type="EMBL" id="KRO31020.1"/>
    </source>
</evidence>
<evidence type="ECO:0000259" key="7">
    <source>
        <dbReference type="Pfam" id="PF00849"/>
    </source>
</evidence>
<dbReference type="GO" id="GO:0140098">
    <property type="term" value="F:catalytic activity, acting on RNA"/>
    <property type="evidence" value="ECO:0007669"/>
    <property type="project" value="UniProtKB-ARBA"/>
</dbReference>
<dbReference type="AlphaFoldDB" id="A0A0R2NZI6"/>
<dbReference type="InterPro" id="IPR020103">
    <property type="entry name" value="PsdUridine_synth_cat_dom_sf"/>
</dbReference>
<comment type="catalytic activity">
    <reaction evidence="1 6">
        <text>a uridine in RNA = a pseudouridine in RNA</text>
        <dbReference type="Rhea" id="RHEA:48348"/>
        <dbReference type="Rhea" id="RHEA-COMP:12068"/>
        <dbReference type="Rhea" id="RHEA-COMP:12069"/>
        <dbReference type="ChEBI" id="CHEBI:65314"/>
        <dbReference type="ChEBI" id="CHEBI:65315"/>
    </reaction>
</comment>
<dbReference type="NCBIfam" id="TIGR00005">
    <property type="entry name" value="rluA_subfam"/>
    <property type="match status" value="1"/>
</dbReference>
<dbReference type="Gene3D" id="3.30.2350.10">
    <property type="entry name" value="Pseudouridine synthase"/>
    <property type="match status" value="1"/>
</dbReference>
<dbReference type="Pfam" id="PF00849">
    <property type="entry name" value="PseudoU_synth_2"/>
    <property type="match status" value="1"/>
</dbReference>
<comment type="similarity">
    <text evidence="2 6">Belongs to the pseudouridine synthase RluA family.</text>
</comment>
<reference evidence="8 9" key="1">
    <citation type="submission" date="2015-10" db="EMBL/GenBank/DDBJ databases">
        <title>Metagenome-Assembled Genomes uncover a global brackish microbiome.</title>
        <authorList>
            <person name="Hugerth L.W."/>
            <person name="Larsson J."/>
            <person name="Alneberg J."/>
            <person name="Lindh M.V."/>
            <person name="Legrand C."/>
            <person name="Pinhassi J."/>
            <person name="Andersson A.F."/>
        </authorList>
    </citation>
    <scope>NUCLEOTIDE SEQUENCE [LARGE SCALE GENOMIC DNA]</scope>
    <source>
        <strain evidence="8">BACL2 MAG-120802-bin41</strain>
    </source>
</reference>
<evidence type="ECO:0000256" key="5">
    <source>
        <dbReference type="PROSITE-ProRule" id="PRU00182"/>
    </source>
</evidence>
<evidence type="ECO:0000256" key="3">
    <source>
        <dbReference type="ARBA" id="ARBA00023235"/>
    </source>
</evidence>
<keyword evidence="5" id="KW-0694">RNA-binding</keyword>
<dbReference type="PANTHER" id="PTHR21600">
    <property type="entry name" value="MITOCHONDRIAL RNA PSEUDOURIDINE SYNTHASE"/>
    <property type="match status" value="1"/>
</dbReference>
<dbReference type="GO" id="GO:0000455">
    <property type="term" value="P:enzyme-directed rRNA pseudouridine synthesis"/>
    <property type="evidence" value="ECO:0007669"/>
    <property type="project" value="TreeGrafter"/>
</dbReference>
<evidence type="ECO:0000256" key="4">
    <source>
        <dbReference type="PIRSR" id="PIRSR606225-1"/>
    </source>
</evidence>
<dbReference type="InterPro" id="IPR006145">
    <property type="entry name" value="PsdUridine_synth_RsuA/RluA"/>
</dbReference>
<protein>
    <recommendedName>
        <fullName evidence="6">Pseudouridine synthase</fullName>
        <ecNumber evidence="6">5.4.99.-</ecNumber>
    </recommendedName>
</protein>
<dbReference type="InterPro" id="IPR050188">
    <property type="entry name" value="RluA_PseudoU_synthase"/>
</dbReference>
<dbReference type="Gene3D" id="3.10.290.10">
    <property type="entry name" value="RNA-binding S4 domain"/>
    <property type="match status" value="1"/>
</dbReference>
<evidence type="ECO:0000256" key="2">
    <source>
        <dbReference type="ARBA" id="ARBA00010876"/>
    </source>
</evidence>
<dbReference type="InterPro" id="IPR006224">
    <property type="entry name" value="PsdUridine_synth_RluA-like_CS"/>
</dbReference>
<dbReference type="GO" id="GO:0009982">
    <property type="term" value="F:pseudouridine synthase activity"/>
    <property type="evidence" value="ECO:0007669"/>
    <property type="project" value="InterPro"/>
</dbReference>
<dbReference type="Proteomes" id="UP000053941">
    <property type="component" value="Unassembled WGS sequence"/>
</dbReference>
<comment type="caution">
    <text evidence="8">The sequence shown here is derived from an EMBL/GenBank/DDBJ whole genome shotgun (WGS) entry which is preliminary data.</text>
</comment>
<dbReference type="SUPFAM" id="SSF55120">
    <property type="entry name" value="Pseudouridine synthase"/>
    <property type="match status" value="1"/>
</dbReference>
<sequence length="309" mass="34177">MEREKRAIQIDQAQDGQRVDTALAKVLELSRSVVADLLNAGEVLQGKKPLSKSDRVSAGDRLTVLMPAIYDPLELKETPIDTLEIIYDDDDVVVVNKPVGCAAHASPGWMGPTVVGALLARGYRISTTGPQERQGIVQRLDAGTSGLMLLAKHERSYISMKNQFRNRSIEKVYRTLIQGHIDPIEGSIDAPIGRHPREDYRFAVVADGKASITHYELIEYYQGASLLKVVLETGRTHQIRVHFNALRHPLVGDLAYGGDPVLAARLELKRPWLHAMELSFNQPSSDQRITLNAPLPDDLTRALALLAVK</sequence>
<accession>A0A0R2NZI6</accession>
<dbReference type="InterPro" id="IPR006225">
    <property type="entry name" value="PsdUridine_synth_RluC/D"/>
</dbReference>